<evidence type="ECO:0000313" key="4">
    <source>
        <dbReference type="EMBL" id="KAF2146434.1"/>
    </source>
</evidence>
<keyword evidence="2 3" id="KW-0040">ANK repeat</keyword>
<protein>
    <submittedName>
        <fullName evidence="4">Uncharacterized protein</fullName>
    </submittedName>
</protein>
<dbReference type="Pfam" id="PF12796">
    <property type="entry name" value="Ank_2"/>
    <property type="match status" value="2"/>
</dbReference>
<dbReference type="PRINTS" id="PR01415">
    <property type="entry name" value="ANKYRIN"/>
</dbReference>
<dbReference type="RefSeq" id="XP_033402143.1">
    <property type="nucleotide sequence ID" value="XM_033536378.1"/>
</dbReference>
<dbReference type="Gene3D" id="1.25.40.20">
    <property type="entry name" value="Ankyrin repeat-containing domain"/>
    <property type="match status" value="1"/>
</dbReference>
<dbReference type="GeneID" id="54293874"/>
<reference evidence="4" key="1">
    <citation type="journal article" date="2020" name="Stud. Mycol.">
        <title>101 Dothideomycetes genomes: a test case for predicting lifestyles and emergence of pathogens.</title>
        <authorList>
            <person name="Haridas S."/>
            <person name="Albert R."/>
            <person name="Binder M."/>
            <person name="Bloem J."/>
            <person name="Labutti K."/>
            <person name="Salamov A."/>
            <person name="Andreopoulos B."/>
            <person name="Baker S."/>
            <person name="Barry K."/>
            <person name="Bills G."/>
            <person name="Bluhm B."/>
            <person name="Cannon C."/>
            <person name="Castanera R."/>
            <person name="Culley D."/>
            <person name="Daum C."/>
            <person name="Ezra D."/>
            <person name="Gonzalez J."/>
            <person name="Henrissat B."/>
            <person name="Kuo A."/>
            <person name="Liang C."/>
            <person name="Lipzen A."/>
            <person name="Lutzoni F."/>
            <person name="Magnuson J."/>
            <person name="Mondo S."/>
            <person name="Nolan M."/>
            <person name="Ohm R."/>
            <person name="Pangilinan J."/>
            <person name="Park H.-J."/>
            <person name="Ramirez L."/>
            <person name="Alfaro M."/>
            <person name="Sun H."/>
            <person name="Tritt A."/>
            <person name="Yoshinaga Y."/>
            <person name="Zwiers L.-H."/>
            <person name="Turgeon B."/>
            <person name="Goodwin S."/>
            <person name="Spatafora J."/>
            <person name="Crous P."/>
            <person name="Grigoriev I."/>
        </authorList>
    </citation>
    <scope>NUCLEOTIDE SEQUENCE</scope>
    <source>
        <strain evidence="4">CBS 121167</strain>
    </source>
</reference>
<feature type="repeat" description="ANK" evidence="3">
    <location>
        <begin position="130"/>
        <end position="162"/>
    </location>
</feature>
<keyword evidence="1" id="KW-0677">Repeat</keyword>
<dbReference type="SMART" id="SM00248">
    <property type="entry name" value="ANK"/>
    <property type="match status" value="4"/>
</dbReference>
<evidence type="ECO:0000256" key="1">
    <source>
        <dbReference type="ARBA" id="ARBA00022737"/>
    </source>
</evidence>
<proteinExistence type="predicted"/>
<evidence type="ECO:0000313" key="5">
    <source>
        <dbReference type="Proteomes" id="UP000799438"/>
    </source>
</evidence>
<gene>
    <name evidence="4" type="ORF">K452DRAFT_218771</name>
</gene>
<dbReference type="AlphaFoldDB" id="A0A6A6BT61"/>
<feature type="repeat" description="ANK" evidence="3">
    <location>
        <begin position="61"/>
        <end position="93"/>
    </location>
</feature>
<dbReference type="SUPFAM" id="SSF48403">
    <property type="entry name" value="Ankyrin repeat"/>
    <property type="match status" value="1"/>
</dbReference>
<feature type="repeat" description="ANK" evidence="3">
    <location>
        <begin position="96"/>
        <end position="128"/>
    </location>
</feature>
<evidence type="ECO:0000256" key="3">
    <source>
        <dbReference type="PROSITE-ProRule" id="PRU00023"/>
    </source>
</evidence>
<dbReference type="Proteomes" id="UP000799438">
    <property type="component" value="Unassembled WGS sequence"/>
</dbReference>
<keyword evidence="5" id="KW-1185">Reference proteome</keyword>
<dbReference type="PANTHER" id="PTHR24134:SF9">
    <property type="entry name" value="ANKYRIN REPEAT AND SOCS BOX PROTEIN 8"/>
    <property type="match status" value="1"/>
</dbReference>
<sequence>MVQLILRENPSILGIRASFDEEETTSKAEPILCYAVEGGLEMVRHFLEAGVDVNEFVDNVGGRTALQRASEIGKLDIVELLLKEGADINAAPAGFGGVTALQAAAIESNLNVARRLLEEGADVNVQGTMFGLTVLEEAARQGRIDMVQLLLDNGADITSGDFGDVQYENAVNIAREEGHIPVVWMLEKHRKSLG</sequence>
<dbReference type="InterPro" id="IPR002110">
    <property type="entry name" value="Ankyrin_rpt"/>
</dbReference>
<dbReference type="PANTHER" id="PTHR24134">
    <property type="entry name" value="ANKYRIN REPEAT-CONTAINING PROTEIN DDB_G0279043"/>
    <property type="match status" value="1"/>
</dbReference>
<dbReference type="InterPro" id="IPR036770">
    <property type="entry name" value="Ankyrin_rpt-contain_sf"/>
</dbReference>
<dbReference type="OrthoDB" id="539213at2759"/>
<organism evidence="4 5">
    <name type="scientific">Aplosporella prunicola CBS 121167</name>
    <dbReference type="NCBI Taxonomy" id="1176127"/>
    <lineage>
        <taxon>Eukaryota</taxon>
        <taxon>Fungi</taxon>
        <taxon>Dikarya</taxon>
        <taxon>Ascomycota</taxon>
        <taxon>Pezizomycotina</taxon>
        <taxon>Dothideomycetes</taxon>
        <taxon>Dothideomycetes incertae sedis</taxon>
        <taxon>Botryosphaeriales</taxon>
        <taxon>Aplosporellaceae</taxon>
        <taxon>Aplosporella</taxon>
    </lineage>
</organism>
<dbReference type="PROSITE" id="PS50297">
    <property type="entry name" value="ANK_REP_REGION"/>
    <property type="match status" value="3"/>
</dbReference>
<name>A0A6A6BT61_9PEZI</name>
<dbReference type="PROSITE" id="PS50088">
    <property type="entry name" value="ANK_REPEAT"/>
    <property type="match status" value="3"/>
</dbReference>
<accession>A0A6A6BT61</accession>
<evidence type="ECO:0000256" key="2">
    <source>
        <dbReference type="ARBA" id="ARBA00023043"/>
    </source>
</evidence>
<dbReference type="EMBL" id="ML995475">
    <property type="protein sequence ID" value="KAF2146434.1"/>
    <property type="molecule type" value="Genomic_DNA"/>
</dbReference>